<organism evidence="2 3">
    <name type="scientific">Immersiella caudata</name>
    <dbReference type="NCBI Taxonomy" id="314043"/>
    <lineage>
        <taxon>Eukaryota</taxon>
        <taxon>Fungi</taxon>
        <taxon>Dikarya</taxon>
        <taxon>Ascomycota</taxon>
        <taxon>Pezizomycotina</taxon>
        <taxon>Sordariomycetes</taxon>
        <taxon>Sordariomycetidae</taxon>
        <taxon>Sordariales</taxon>
        <taxon>Lasiosphaeriaceae</taxon>
        <taxon>Immersiella</taxon>
    </lineage>
</organism>
<gene>
    <name evidence="2" type="ORF">B0T14DRAFT_494064</name>
</gene>
<proteinExistence type="predicted"/>
<reference evidence="2" key="1">
    <citation type="submission" date="2023-06" db="EMBL/GenBank/DDBJ databases">
        <title>Genome-scale phylogeny and comparative genomics of the fungal order Sordariales.</title>
        <authorList>
            <consortium name="Lawrence Berkeley National Laboratory"/>
            <person name="Hensen N."/>
            <person name="Bonometti L."/>
            <person name="Westerberg I."/>
            <person name="Brannstrom I.O."/>
            <person name="Guillou S."/>
            <person name="Cros-Aarteil S."/>
            <person name="Calhoun S."/>
            <person name="Haridas S."/>
            <person name="Kuo A."/>
            <person name="Mondo S."/>
            <person name="Pangilinan J."/>
            <person name="Riley R."/>
            <person name="Labutti K."/>
            <person name="Andreopoulos B."/>
            <person name="Lipzen A."/>
            <person name="Chen C."/>
            <person name="Yanf M."/>
            <person name="Daum C."/>
            <person name="Ng V."/>
            <person name="Clum A."/>
            <person name="Steindorff A."/>
            <person name="Ohm R."/>
            <person name="Martin F."/>
            <person name="Silar P."/>
            <person name="Natvig D."/>
            <person name="Lalanne C."/>
            <person name="Gautier V."/>
            <person name="Ament-Velasquez S.L."/>
            <person name="Kruys A."/>
            <person name="Hutchinson M.I."/>
            <person name="Powell A.J."/>
            <person name="Barry K."/>
            <person name="Miller A.N."/>
            <person name="Grigoriev I.V."/>
            <person name="Debuchy R."/>
            <person name="Gladieux P."/>
            <person name="Thoren M.H."/>
            <person name="Johannesson H."/>
        </authorList>
    </citation>
    <scope>NUCLEOTIDE SEQUENCE</scope>
    <source>
        <strain evidence="2">CBS 606.72</strain>
    </source>
</reference>
<feature type="chain" id="PRO_5041332197" evidence="1">
    <location>
        <begin position="21"/>
        <end position="208"/>
    </location>
</feature>
<keyword evidence="3" id="KW-1185">Reference proteome</keyword>
<accession>A0AA39WVL9</accession>
<evidence type="ECO:0000313" key="2">
    <source>
        <dbReference type="EMBL" id="KAK0622396.1"/>
    </source>
</evidence>
<comment type="caution">
    <text evidence="2">The sequence shown here is derived from an EMBL/GenBank/DDBJ whole genome shotgun (WGS) entry which is preliminary data.</text>
</comment>
<sequence>MLPTTTLLASFGLLFGGIQALPQPLEDPFVAALEHIHASTPLVWHEGINGNYTDIDNAVWDEAIGAVGLQKRQSGTHCHGSGSWAKQVVLLEDVGTACDNLRNRLSCPLIYHLKLTSLLPIGDTPAGYTRLYRAAGYNSNGDSMDVHFQKSCNNFDGNSGTRHSRCVTAMQHIINSCEGRNRDTRGGTTNGPDGNWYAADPQTHNCNC</sequence>
<evidence type="ECO:0000256" key="1">
    <source>
        <dbReference type="SAM" id="SignalP"/>
    </source>
</evidence>
<dbReference type="Proteomes" id="UP001175000">
    <property type="component" value="Unassembled WGS sequence"/>
</dbReference>
<feature type="signal peptide" evidence="1">
    <location>
        <begin position="1"/>
        <end position="20"/>
    </location>
</feature>
<keyword evidence="1" id="KW-0732">Signal</keyword>
<protein>
    <submittedName>
        <fullName evidence="2">Uncharacterized protein</fullName>
    </submittedName>
</protein>
<name>A0AA39WVL9_9PEZI</name>
<dbReference type="EMBL" id="JAULSU010000003">
    <property type="protein sequence ID" value="KAK0622396.1"/>
    <property type="molecule type" value="Genomic_DNA"/>
</dbReference>
<dbReference type="AlphaFoldDB" id="A0AA39WVL9"/>
<evidence type="ECO:0000313" key="3">
    <source>
        <dbReference type="Proteomes" id="UP001175000"/>
    </source>
</evidence>